<proteinExistence type="inferred from homology"/>
<comment type="function">
    <text evidence="5">Required for morphogenesis and for the elongation of the flagellar filament by facilitating polymerization of the flagellin monomers at the tip of growing filament. Forms a capping structure, which prevents flagellin subunits (transported through the central channel of the flagellum) from leaking out without polymerization at the distal end.</text>
</comment>
<evidence type="ECO:0000256" key="4">
    <source>
        <dbReference type="ARBA" id="ARBA00023143"/>
    </source>
</evidence>
<dbReference type="GO" id="GO:0009421">
    <property type="term" value="C:bacterial-type flagellum filament cap"/>
    <property type="evidence" value="ECO:0007669"/>
    <property type="project" value="InterPro"/>
</dbReference>
<gene>
    <name evidence="8" type="ORF">C4532_05870</name>
</gene>
<protein>
    <recommendedName>
        <fullName evidence="5">Flagellar hook-associated protein 2</fullName>
        <shortName evidence="5">HAP2</shortName>
    </recommendedName>
    <alternativeName>
        <fullName evidence="5">Flagellar cap protein</fullName>
    </alternativeName>
</protein>
<dbReference type="GO" id="GO:0071973">
    <property type="term" value="P:bacterial-type flagellum-dependent cell motility"/>
    <property type="evidence" value="ECO:0007669"/>
    <property type="project" value="TreeGrafter"/>
</dbReference>
<dbReference type="Proteomes" id="UP000285961">
    <property type="component" value="Unassembled WGS sequence"/>
</dbReference>
<dbReference type="InterPro" id="IPR010809">
    <property type="entry name" value="FliD_C"/>
</dbReference>
<dbReference type="Pfam" id="PF07195">
    <property type="entry name" value="FliD_C"/>
    <property type="match status" value="2"/>
</dbReference>
<dbReference type="AlphaFoldDB" id="A0A419F2W8"/>
<evidence type="ECO:0000256" key="2">
    <source>
        <dbReference type="ARBA" id="ARBA00011255"/>
    </source>
</evidence>
<comment type="subunit">
    <text evidence="2 5">Homopentamer.</text>
</comment>
<evidence type="ECO:0000313" key="9">
    <source>
        <dbReference type="Proteomes" id="UP000285961"/>
    </source>
</evidence>
<evidence type="ECO:0000256" key="1">
    <source>
        <dbReference type="ARBA" id="ARBA00009764"/>
    </source>
</evidence>
<feature type="domain" description="Flagellar hook-associated protein 2 C-terminal" evidence="7">
    <location>
        <begin position="316"/>
        <end position="550"/>
    </location>
</feature>
<dbReference type="PANTHER" id="PTHR30288">
    <property type="entry name" value="FLAGELLAR CAP/ASSEMBLY PROTEIN FLID"/>
    <property type="match status" value="1"/>
</dbReference>
<feature type="coiled-coil region" evidence="5">
    <location>
        <begin position="703"/>
        <end position="748"/>
    </location>
</feature>
<comment type="subcellular location">
    <subcellularLocation>
        <location evidence="5">Secreted</location>
    </subcellularLocation>
    <subcellularLocation>
        <location evidence="5">Bacterial flagellum</location>
    </subcellularLocation>
</comment>
<dbReference type="GO" id="GO:0007155">
    <property type="term" value="P:cell adhesion"/>
    <property type="evidence" value="ECO:0007669"/>
    <property type="project" value="InterPro"/>
</dbReference>
<dbReference type="InterPro" id="IPR040026">
    <property type="entry name" value="FliD"/>
</dbReference>
<evidence type="ECO:0000259" key="7">
    <source>
        <dbReference type="Pfam" id="PF07195"/>
    </source>
</evidence>
<evidence type="ECO:0000259" key="6">
    <source>
        <dbReference type="Pfam" id="PF02465"/>
    </source>
</evidence>
<dbReference type="GO" id="GO:0009424">
    <property type="term" value="C:bacterial-type flagellum hook"/>
    <property type="evidence" value="ECO:0007669"/>
    <property type="project" value="UniProtKB-UniRule"/>
</dbReference>
<dbReference type="PANTHER" id="PTHR30288:SF0">
    <property type="entry name" value="FLAGELLAR HOOK-ASSOCIATED PROTEIN 2"/>
    <property type="match status" value="1"/>
</dbReference>
<reference evidence="8 9" key="1">
    <citation type="journal article" date="2017" name="ISME J.">
        <title>Energy and carbon metabolisms in a deep terrestrial subsurface fluid microbial community.</title>
        <authorList>
            <person name="Momper L."/>
            <person name="Jungbluth S.P."/>
            <person name="Lee M.D."/>
            <person name="Amend J.P."/>
        </authorList>
    </citation>
    <scope>NUCLEOTIDE SEQUENCE [LARGE SCALE GENOMIC DNA]</scope>
    <source>
        <strain evidence="8">SURF_17</strain>
    </source>
</reference>
<comment type="similarity">
    <text evidence="1 5">Belongs to the FliD family.</text>
</comment>
<name>A0A419F2W8_9BACT</name>
<evidence type="ECO:0000256" key="3">
    <source>
        <dbReference type="ARBA" id="ARBA00023054"/>
    </source>
</evidence>
<evidence type="ECO:0000313" key="8">
    <source>
        <dbReference type="EMBL" id="RJP72593.1"/>
    </source>
</evidence>
<accession>A0A419F2W8</accession>
<dbReference type="EMBL" id="QZKI01000043">
    <property type="protein sequence ID" value="RJP72593.1"/>
    <property type="molecule type" value="Genomic_DNA"/>
</dbReference>
<keyword evidence="5" id="KW-0964">Secreted</keyword>
<keyword evidence="3 5" id="KW-0175">Coiled coil</keyword>
<organism evidence="8 9">
    <name type="scientific">Candidatus Abyssobacteria bacterium SURF_17</name>
    <dbReference type="NCBI Taxonomy" id="2093361"/>
    <lineage>
        <taxon>Bacteria</taxon>
        <taxon>Pseudomonadati</taxon>
        <taxon>Candidatus Hydrogenedentota</taxon>
        <taxon>Candidatus Abyssobacteria</taxon>
    </lineage>
</organism>
<sequence length="771" mass="79682">MAASITFSGIYTGIDFQAIVDTLISVEQRRIDLVTAKQAEETAKLTTIQSLSGLLLSLRTSASTLSKQSSFQTRSASTSHESILSASVTGNAAPGTHYITVNQLAQAHQVASQGFANTDTTSIGVGTVSIRVGSGATTTISIDAANNTLAGLRDAINNSDAGVMATIINDGSASNPYRLLLTSKLTGGANTIDATFDLTGGTAPDFANKNIDTVEVEPTNSSSYTGTATSLGTYTGNANQTFLVEIMSAGATGVATFRYSTDGGLTFNDNGGAGFLTSTGGTALEDGVSIAFSDSGTLSVGDRFSIDTFVPTIQVAQDASITLGMSSGGGAPISIKSATNTVANVIPGVTLNLLEAAPSTTVRITVDNDRDAVRTAVEGFVESYNQVIDFLNEQLRYDTVTEQAGLLIGDSLLVSVQNDLRRLATGIIPGLPSTMNRLAAIGVTSVPETGSLVLDSAKLEEALSSNLAGVANLFSTSSTTTNPDITYVASTQKTIITDSGFTVDVTRAATNGTLEGGILGGFPVTLTSSNNQLRLKVDGKESSILTLAARTYSTGDDLAAEIQAQLNADSALAGKHVSVGFTGGRLVFTSSSYGSSSSVQLGTNPENSAFEILGLTSAVATAGLDVAGTINGEAATGKGQILTGKVGNATTDGLSLLITVTPSEVNLTEPEGIVTVIEGIGTRLSEQLAFLTDPIDGRVTTRSNTLTRKIDDLEADIDRMGKRLEEKRITLTEQYARLEAALASLTSEGEILVQQLANLPRIDTLTRRDND</sequence>
<evidence type="ECO:0000256" key="5">
    <source>
        <dbReference type="RuleBase" id="RU362066"/>
    </source>
</evidence>
<comment type="caution">
    <text evidence="8">The sequence shown here is derived from an EMBL/GenBank/DDBJ whole genome shotgun (WGS) entry which is preliminary data.</text>
</comment>
<dbReference type="Pfam" id="PF02465">
    <property type="entry name" value="FliD_N"/>
    <property type="match status" value="1"/>
</dbReference>
<feature type="domain" description="Flagellar hook-associated protein 2 N-terminal" evidence="6">
    <location>
        <begin position="12"/>
        <end position="108"/>
    </location>
</feature>
<feature type="domain" description="Flagellar hook-associated protein 2 C-terminal" evidence="7">
    <location>
        <begin position="677"/>
        <end position="745"/>
    </location>
</feature>
<keyword evidence="4 5" id="KW-0975">Bacterial flagellum</keyword>
<dbReference type="InterPro" id="IPR003481">
    <property type="entry name" value="FliD_N"/>
</dbReference>
<dbReference type="GO" id="GO:0005576">
    <property type="term" value="C:extracellular region"/>
    <property type="evidence" value="ECO:0007669"/>
    <property type="project" value="UniProtKB-SubCell"/>
</dbReference>